<gene>
    <name evidence="2" type="ORF">GCM10011591_22930</name>
</gene>
<name>A0A917QHG6_9NOCA</name>
<feature type="compositionally biased region" description="Polar residues" evidence="1">
    <location>
        <begin position="210"/>
        <end position="227"/>
    </location>
</feature>
<organism evidence="2 3">
    <name type="scientific">Nocardia camponoti</name>
    <dbReference type="NCBI Taxonomy" id="1616106"/>
    <lineage>
        <taxon>Bacteria</taxon>
        <taxon>Bacillati</taxon>
        <taxon>Actinomycetota</taxon>
        <taxon>Actinomycetes</taxon>
        <taxon>Mycobacteriales</taxon>
        <taxon>Nocardiaceae</taxon>
        <taxon>Nocardia</taxon>
    </lineage>
</organism>
<dbReference type="Gene3D" id="1.10.287.1060">
    <property type="entry name" value="ESAT-6-like"/>
    <property type="match status" value="1"/>
</dbReference>
<sequence>MTTVANEAARIANPEATQGFTHTQINKAFNPLQPNDNALAAANQYSLIAQKWRHGVATFAARMRRASSAAWEGAAAEKSRQAVGNYATRADELTPALDALANRVHETVSAITLTQHNLPDVIKEFSWTSASTWFGRLDDERDENEERARQVMANNYVAPFGNADKVIPVLPAPVSPTNPLYSSVDAGGGGSDSGAGSKDQSAKPGDTPSDPGTQQTPDETSNVLSNNKTGDESGEDDDTTSDDDKTSPSSTNPETPSTAPSGTTPSTPNGLPNGLSPGGGSPGGGSPGGASPGGGSPAPGTSQVGPRAPGAATVNRTVGAGNSTTGRAGMPGMGMPGAGRGRGDDDESTHKIPDYLITAENTEELLGPMPRVIAGVIGAQDPIEEQS</sequence>
<keyword evidence="3" id="KW-1185">Reference proteome</keyword>
<reference evidence="2" key="2">
    <citation type="submission" date="2020-09" db="EMBL/GenBank/DDBJ databases">
        <authorList>
            <person name="Sun Q."/>
            <person name="Zhou Y."/>
        </authorList>
    </citation>
    <scope>NUCLEOTIDE SEQUENCE</scope>
    <source>
        <strain evidence="2">CGMCC 4.7278</strain>
    </source>
</reference>
<feature type="compositionally biased region" description="Polar residues" evidence="1">
    <location>
        <begin position="314"/>
        <end position="325"/>
    </location>
</feature>
<accession>A0A917QHG6</accession>
<feature type="compositionally biased region" description="Gly residues" evidence="1">
    <location>
        <begin position="276"/>
        <end position="297"/>
    </location>
</feature>
<dbReference type="Proteomes" id="UP000612956">
    <property type="component" value="Unassembled WGS sequence"/>
</dbReference>
<dbReference type="EMBL" id="BMMW01000002">
    <property type="protein sequence ID" value="GGK50770.1"/>
    <property type="molecule type" value="Genomic_DNA"/>
</dbReference>
<protein>
    <recommendedName>
        <fullName evidence="4">PPE domain-containing protein</fullName>
    </recommendedName>
</protein>
<evidence type="ECO:0000256" key="1">
    <source>
        <dbReference type="SAM" id="MobiDB-lite"/>
    </source>
</evidence>
<feature type="compositionally biased region" description="Low complexity" evidence="1">
    <location>
        <begin position="247"/>
        <end position="275"/>
    </location>
</feature>
<proteinExistence type="predicted"/>
<feature type="compositionally biased region" description="Acidic residues" evidence="1">
    <location>
        <begin position="232"/>
        <end position="241"/>
    </location>
</feature>
<feature type="region of interest" description="Disordered" evidence="1">
    <location>
        <begin position="180"/>
        <end position="350"/>
    </location>
</feature>
<comment type="caution">
    <text evidence="2">The sequence shown here is derived from an EMBL/GenBank/DDBJ whole genome shotgun (WGS) entry which is preliminary data.</text>
</comment>
<reference evidence="2" key="1">
    <citation type="journal article" date="2014" name="Int. J. Syst. Evol. Microbiol.">
        <title>Complete genome sequence of Corynebacterium casei LMG S-19264T (=DSM 44701T), isolated from a smear-ripened cheese.</title>
        <authorList>
            <consortium name="US DOE Joint Genome Institute (JGI-PGF)"/>
            <person name="Walter F."/>
            <person name="Albersmeier A."/>
            <person name="Kalinowski J."/>
            <person name="Ruckert C."/>
        </authorList>
    </citation>
    <scope>NUCLEOTIDE SEQUENCE</scope>
    <source>
        <strain evidence="2">CGMCC 4.7278</strain>
    </source>
</reference>
<feature type="compositionally biased region" description="Gly residues" evidence="1">
    <location>
        <begin position="329"/>
        <end position="340"/>
    </location>
</feature>
<dbReference type="AlphaFoldDB" id="A0A917QHG6"/>
<evidence type="ECO:0008006" key="4">
    <source>
        <dbReference type="Google" id="ProtNLM"/>
    </source>
</evidence>
<evidence type="ECO:0000313" key="2">
    <source>
        <dbReference type="EMBL" id="GGK50770.1"/>
    </source>
</evidence>
<evidence type="ECO:0000313" key="3">
    <source>
        <dbReference type="Proteomes" id="UP000612956"/>
    </source>
</evidence>